<dbReference type="RefSeq" id="WP_132218300.1">
    <property type="nucleotide sequence ID" value="NZ_OX156936.1"/>
</dbReference>
<dbReference type="EMBL" id="SLUP01000006">
    <property type="protein sequence ID" value="TCL65030.1"/>
    <property type="molecule type" value="Genomic_DNA"/>
</dbReference>
<sequence>MSLKKIHFLSELLQKHNIPSTYKTLRYEFNDKLFFEADNVAEQNIYVDTLCLVCFAFNCFLKPTFNNSRFKTIKITQQTHVSLSIIIPPNTTHIKQYLTAHFSKSSRAPIIKKMKRLESCFNIKYKVFYGSIQKKEYKQLMDKVHEMLVNRFKQRNNSNYILNDWNTYFELFFPLINEKKASIFVIYNKDTPIQISINFHFKKTFFAHIPAYDIDYAQFGLGNTAIYKQLEWCIENNYEFLDMGNGELDYKKRWCNYRYLLETHIFYKRNSLKASIIAYKELNIIKIKNFIKIIIKSAVYKKLKQEMLTKKNLKFPEYTIENLNETEIPKANNLELVDLKTNPFFKDIKKPLFNFIYNTKDHFDAIKIYKIKNKTHSFLILGTKKNMVINFNKNK</sequence>
<organism evidence="2 3">
    <name type="scientific">Mariniflexile fucanivorans</name>
    <dbReference type="NCBI Taxonomy" id="264023"/>
    <lineage>
        <taxon>Bacteria</taxon>
        <taxon>Pseudomonadati</taxon>
        <taxon>Bacteroidota</taxon>
        <taxon>Flavobacteriia</taxon>
        <taxon>Flavobacteriales</taxon>
        <taxon>Flavobacteriaceae</taxon>
        <taxon>Mariniflexile</taxon>
    </lineage>
</organism>
<gene>
    <name evidence="2" type="ORF">EV196_106221</name>
</gene>
<dbReference type="InterPro" id="IPR038740">
    <property type="entry name" value="BioF2-like_GNAT_dom"/>
</dbReference>
<dbReference type="OrthoDB" id="1099770at2"/>
<evidence type="ECO:0000313" key="3">
    <source>
        <dbReference type="Proteomes" id="UP000295455"/>
    </source>
</evidence>
<dbReference type="Proteomes" id="UP000295455">
    <property type="component" value="Unassembled WGS sequence"/>
</dbReference>
<keyword evidence="3" id="KW-1185">Reference proteome</keyword>
<evidence type="ECO:0000313" key="2">
    <source>
        <dbReference type="EMBL" id="TCL65030.1"/>
    </source>
</evidence>
<feature type="domain" description="BioF2-like acetyltransferase" evidence="1">
    <location>
        <begin position="138"/>
        <end position="252"/>
    </location>
</feature>
<dbReference type="GO" id="GO:0016740">
    <property type="term" value="F:transferase activity"/>
    <property type="evidence" value="ECO:0007669"/>
    <property type="project" value="UniProtKB-KW"/>
</dbReference>
<dbReference type="InterPro" id="IPR016181">
    <property type="entry name" value="Acyl_CoA_acyltransferase"/>
</dbReference>
<keyword evidence="2" id="KW-0808">Transferase</keyword>
<protein>
    <submittedName>
        <fullName evidence="2">Acetyltransferase (GNAT) family protein</fullName>
    </submittedName>
</protein>
<name>A0A4R1RH38_9FLAO</name>
<comment type="caution">
    <text evidence="2">The sequence shown here is derived from an EMBL/GenBank/DDBJ whole genome shotgun (WGS) entry which is preliminary data.</text>
</comment>
<proteinExistence type="predicted"/>
<evidence type="ECO:0000259" key="1">
    <source>
        <dbReference type="Pfam" id="PF13480"/>
    </source>
</evidence>
<dbReference type="Gene3D" id="3.40.630.30">
    <property type="match status" value="1"/>
</dbReference>
<dbReference type="SUPFAM" id="SSF55729">
    <property type="entry name" value="Acyl-CoA N-acyltransferases (Nat)"/>
    <property type="match status" value="1"/>
</dbReference>
<accession>A0A4R1RH38</accession>
<dbReference type="Pfam" id="PF13480">
    <property type="entry name" value="Acetyltransf_6"/>
    <property type="match status" value="1"/>
</dbReference>
<reference evidence="2 3" key="1">
    <citation type="submission" date="2019-03" db="EMBL/GenBank/DDBJ databases">
        <title>Genomic Encyclopedia of Type Strains, Phase IV (KMG-IV): sequencing the most valuable type-strain genomes for metagenomic binning, comparative biology and taxonomic classification.</title>
        <authorList>
            <person name="Goeker M."/>
        </authorList>
    </citation>
    <scope>NUCLEOTIDE SEQUENCE [LARGE SCALE GENOMIC DNA]</scope>
    <source>
        <strain evidence="2 3">DSM 18792</strain>
    </source>
</reference>
<dbReference type="AlphaFoldDB" id="A0A4R1RH38"/>